<dbReference type="KEGG" id="meso:BSQ44_15175"/>
<dbReference type="PANTHER" id="PTHR33164:SF43">
    <property type="entry name" value="HTH-TYPE TRANSCRIPTIONAL REPRESSOR YETL"/>
    <property type="match status" value="1"/>
</dbReference>
<dbReference type="SMART" id="SM00347">
    <property type="entry name" value="HTH_MARR"/>
    <property type="match status" value="1"/>
</dbReference>
<dbReference type="AlphaFoldDB" id="A0A1L3ST19"/>
<dbReference type="GO" id="GO:0006950">
    <property type="term" value="P:response to stress"/>
    <property type="evidence" value="ECO:0007669"/>
    <property type="project" value="TreeGrafter"/>
</dbReference>
<gene>
    <name evidence="2" type="ORF">BSQ44_15175</name>
</gene>
<protein>
    <recommendedName>
        <fullName evidence="1">HTH marR-type domain-containing protein</fullName>
    </recommendedName>
</protein>
<dbReference type="Proteomes" id="UP000182840">
    <property type="component" value="Chromosome"/>
</dbReference>
<feature type="domain" description="HTH marR-type" evidence="1">
    <location>
        <begin position="17"/>
        <end position="156"/>
    </location>
</feature>
<dbReference type="SUPFAM" id="SSF46785">
    <property type="entry name" value="Winged helix' DNA-binding domain"/>
    <property type="match status" value="1"/>
</dbReference>
<dbReference type="InterPro" id="IPR039422">
    <property type="entry name" value="MarR/SlyA-like"/>
</dbReference>
<evidence type="ECO:0000259" key="1">
    <source>
        <dbReference type="PROSITE" id="PS50995"/>
    </source>
</evidence>
<keyword evidence="3" id="KW-1185">Reference proteome</keyword>
<dbReference type="InterPro" id="IPR000835">
    <property type="entry name" value="HTH_MarR-typ"/>
</dbReference>
<dbReference type="InterPro" id="IPR036388">
    <property type="entry name" value="WH-like_DNA-bd_sf"/>
</dbReference>
<dbReference type="OrthoDB" id="582199at2"/>
<dbReference type="InterPro" id="IPR036390">
    <property type="entry name" value="WH_DNA-bd_sf"/>
</dbReference>
<dbReference type="EMBL" id="CP018171">
    <property type="protein sequence ID" value="APH72546.1"/>
    <property type="molecule type" value="Genomic_DNA"/>
</dbReference>
<organism evidence="2 3">
    <name type="scientific">Aquibium oceanicum</name>
    <dbReference type="NCBI Taxonomy" id="1670800"/>
    <lineage>
        <taxon>Bacteria</taxon>
        <taxon>Pseudomonadati</taxon>
        <taxon>Pseudomonadota</taxon>
        <taxon>Alphaproteobacteria</taxon>
        <taxon>Hyphomicrobiales</taxon>
        <taxon>Phyllobacteriaceae</taxon>
        <taxon>Aquibium</taxon>
    </lineage>
</organism>
<accession>A0A1L3ST19</accession>
<dbReference type="PANTHER" id="PTHR33164">
    <property type="entry name" value="TRANSCRIPTIONAL REGULATOR, MARR FAMILY"/>
    <property type="match status" value="1"/>
</dbReference>
<dbReference type="GO" id="GO:0003700">
    <property type="term" value="F:DNA-binding transcription factor activity"/>
    <property type="evidence" value="ECO:0007669"/>
    <property type="project" value="InterPro"/>
</dbReference>
<dbReference type="Gene3D" id="1.10.10.10">
    <property type="entry name" value="Winged helix-like DNA-binding domain superfamily/Winged helix DNA-binding domain"/>
    <property type="match status" value="1"/>
</dbReference>
<dbReference type="STRING" id="1670800.BSQ44_15175"/>
<sequence>MLTSGDSGIADDDEAPSLDQGMLLGLMGRELRVTYLAVFRRVEDQLEKVGITPQQFALLVVVERNPGARQTLLAKARGLDKSTLVPMIDRLERDGLLERRPLANDRRVRAIWITERGKQILDAAIPVVRESDDLVRGSLTESERAQLLKLMEKIRIGIEDSAASARGNDAAA</sequence>
<reference evidence="3" key="1">
    <citation type="submission" date="2016-11" db="EMBL/GenBank/DDBJ databases">
        <title>Mesorhizobium oceanicum sp. nov., isolated from deep seawater in South China Sea.</title>
        <authorList>
            <person name="Fu G.-Y."/>
        </authorList>
    </citation>
    <scope>NUCLEOTIDE SEQUENCE [LARGE SCALE GENOMIC DNA]</scope>
    <source>
        <strain evidence="3">B7</strain>
    </source>
</reference>
<evidence type="ECO:0000313" key="2">
    <source>
        <dbReference type="EMBL" id="APH72546.1"/>
    </source>
</evidence>
<proteinExistence type="predicted"/>
<dbReference type="PRINTS" id="PR00598">
    <property type="entry name" value="HTHMARR"/>
</dbReference>
<name>A0A1L3ST19_9HYPH</name>
<dbReference type="PROSITE" id="PS50995">
    <property type="entry name" value="HTH_MARR_2"/>
    <property type="match status" value="1"/>
</dbReference>
<dbReference type="RefSeq" id="WP_072605624.1">
    <property type="nucleotide sequence ID" value="NZ_CP018171.1"/>
</dbReference>
<evidence type="ECO:0000313" key="3">
    <source>
        <dbReference type="Proteomes" id="UP000182840"/>
    </source>
</evidence>
<dbReference type="Pfam" id="PF01047">
    <property type="entry name" value="MarR"/>
    <property type="match status" value="1"/>
</dbReference>